<feature type="compositionally biased region" description="Basic and acidic residues" evidence="13">
    <location>
        <begin position="11"/>
        <end position="20"/>
    </location>
</feature>
<name>A0A450TWN6_9GAMM</name>
<evidence type="ECO:0000256" key="8">
    <source>
        <dbReference type="ARBA" id="ARBA00023077"/>
    </source>
</evidence>
<organism evidence="17">
    <name type="scientific">Candidatus Kentrum sp. FW</name>
    <dbReference type="NCBI Taxonomy" id="2126338"/>
    <lineage>
        <taxon>Bacteria</taxon>
        <taxon>Pseudomonadati</taxon>
        <taxon>Pseudomonadota</taxon>
        <taxon>Gammaproteobacteria</taxon>
        <taxon>Candidatus Kentrum</taxon>
    </lineage>
</organism>
<feature type="region of interest" description="Disordered" evidence="13">
    <location>
        <begin position="1"/>
        <end position="20"/>
    </location>
</feature>
<dbReference type="GO" id="GO:0006826">
    <property type="term" value="P:iron ion transport"/>
    <property type="evidence" value="ECO:0007669"/>
    <property type="project" value="UniProtKB-KW"/>
</dbReference>
<keyword evidence="4" id="KW-0410">Iron transport</keyword>
<feature type="transmembrane region" description="Helical" evidence="14">
    <location>
        <begin position="68"/>
        <end position="87"/>
    </location>
</feature>
<keyword evidence="14" id="KW-1133">Transmembrane helix</keyword>
<keyword evidence="17" id="KW-0675">Receptor</keyword>
<evidence type="ECO:0000313" key="17">
    <source>
        <dbReference type="EMBL" id="VFJ73482.1"/>
    </source>
</evidence>
<dbReference type="Pfam" id="PF00593">
    <property type="entry name" value="TonB_dep_Rec_b-barrel"/>
    <property type="match status" value="1"/>
</dbReference>
<protein>
    <submittedName>
        <fullName evidence="17">Outer membrane receptor proteins, mostly Fe transport</fullName>
    </submittedName>
</protein>
<evidence type="ECO:0000256" key="11">
    <source>
        <dbReference type="PROSITE-ProRule" id="PRU01360"/>
    </source>
</evidence>
<evidence type="ECO:0000256" key="6">
    <source>
        <dbReference type="ARBA" id="ARBA00023004"/>
    </source>
</evidence>
<dbReference type="PANTHER" id="PTHR32552">
    <property type="entry name" value="FERRICHROME IRON RECEPTOR-RELATED"/>
    <property type="match status" value="1"/>
</dbReference>
<keyword evidence="2 11" id="KW-0813">Transport</keyword>
<accession>A0A450TWN6</accession>
<evidence type="ECO:0000259" key="16">
    <source>
        <dbReference type="Pfam" id="PF07715"/>
    </source>
</evidence>
<keyword evidence="10 11" id="KW-0998">Cell outer membrane</keyword>
<keyword evidence="6" id="KW-0408">Iron</keyword>
<comment type="subcellular location">
    <subcellularLocation>
        <location evidence="1 11">Cell outer membrane</location>
        <topology evidence="1 11">Multi-pass membrane protein</topology>
    </subcellularLocation>
</comment>
<dbReference type="InterPro" id="IPR000531">
    <property type="entry name" value="Beta-barrel_TonB"/>
</dbReference>
<evidence type="ECO:0000256" key="4">
    <source>
        <dbReference type="ARBA" id="ARBA00022496"/>
    </source>
</evidence>
<keyword evidence="3 11" id="KW-1134">Transmembrane beta strand</keyword>
<dbReference type="InterPro" id="IPR039426">
    <property type="entry name" value="TonB-dep_rcpt-like"/>
</dbReference>
<evidence type="ECO:0000256" key="9">
    <source>
        <dbReference type="ARBA" id="ARBA00023136"/>
    </source>
</evidence>
<evidence type="ECO:0000256" key="7">
    <source>
        <dbReference type="ARBA" id="ARBA00023065"/>
    </source>
</evidence>
<proteinExistence type="inferred from homology"/>
<dbReference type="GO" id="GO:0009279">
    <property type="term" value="C:cell outer membrane"/>
    <property type="evidence" value="ECO:0007669"/>
    <property type="project" value="UniProtKB-SubCell"/>
</dbReference>
<gene>
    <name evidence="17" type="ORF">BECKFW1821C_GA0114237_105113</name>
</gene>
<dbReference type="PANTHER" id="PTHR32552:SF81">
    <property type="entry name" value="TONB-DEPENDENT OUTER MEMBRANE RECEPTOR"/>
    <property type="match status" value="1"/>
</dbReference>
<sequence>MGINLTRPSRNRKDPGVHRSLDALANGNACRERRSPGRLFFLKKPSWRMALPADDIMKRKNTSLRKKLHLALLGAALALGAPGMAIADNATIDTQQDEDVLASEPGDPIELDPIVAIGRMPASTVVLGSEVDTPDNRRVQDVLNGMPNILDNLGAGGLPTIRGIDGSASTEFNQSMLTGNQPRLNTLVDGVARPFKGRSVSAAALGGLWDVEAVEVARGPQSTTTGRSSLTGAVRVSTRDPIHEQEFALRTGWFNERGTVEGALMANLPLVEDQVALRFAAEGSNGENYIKITDHALSDDLNEEKYEHYRGKLLLTPDTLPDTELVLSVDQTKAQAAHLNRMDNWDADDLVKKANFDFIYDKEQTVYSAKLLQGLGEKMDLEVRVSYLDNDFKVDPRIYDPWRYVITTETTSAEALLHFEELSFIDKGMVGVAYEHQEDDVFNDGTGWYLDVDGKKKNYAIFGEIEAGIDGGWTAIAGGRFERDERRRHIDRDYLTIPRDQGGDEVSENAFSPKLGIRYDGADKYVAGYTYSEGWRPGGIDFSFSKDPLPITTFDSERLKNHEIWVRGNPLGRLSINGSVFYYVFEDMQLRGAAENEPCSTLSVGFSCFTGNIPEAKGYGMELDGQFAINDAWTISGGLGLLDTEVTDAGSIAPEYQGRGLSQSPNVTGNMALGWASSGFDARVRARHVGSFQQSHKVQDKNGRYYEETDAYTLVDFKVGYETKLHGTELRIDAWVENLTDKRYKLPSWQPEPVGVPGRPRTFGIAVTAEF</sequence>
<dbReference type="PROSITE" id="PS52016">
    <property type="entry name" value="TONB_DEPENDENT_REC_3"/>
    <property type="match status" value="1"/>
</dbReference>
<dbReference type="Gene3D" id="2.40.170.20">
    <property type="entry name" value="TonB-dependent receptor, beta-barrel domain"/>
    <property type="match status" value="1"/>
</dbReference>
<evidence type="ECO:0000256" key="13">
    <source>
        <dbReference type="SAM" id="MobiDB-lite"/>
    </source>
</evidence>
<reference evidence="17" key="1">
    <citation type="submission" date="2019-02" db="EMBL/GenBank/DDBJ databases">
        <authorList>
            <person name="Gruber-Vodicka R. H."/>
            <person name="Seah K. B. B."/>
        </authorList>
    </citation>
    <scope>NUCLEOTIDE SEQUENCE</scope>
    <source>
        <strain evidence="17">BECK_BZ131</strain>
    </source>
</reference>
<dbReference type="InterPro" id="IPR036942">
    <property type="entry name" value="Beta-barrel_TonB_sf"/>
</dbReference>
<dbReference type="InterPro" id="IPR012910">
    <property type="entry name" value="Plug_dom"/>
</dbReference>
<keyword evidence="7" id="KW-0406">Ion transport</keyword>
<feature type="domain" description="TonB-dependent receptor-like beta-barrel" evidence="15">
    <location>
        <begin position="343"/>
        <end position="739"/>
    </location>
</feature>
<evidence type="ECO:0000256" key="14">
    <source>
        <dbReference type="SAM" id="Phobius"/>
    </source>
</evidence>
<evidence type="ECO:0000256" key="1">
    <source>
        <dbReference type="ARBA" id="ARBA00004571"/>
    </source>
</evidence>
<evidence type="ECO:0000259" key="15">
    <source>
        <dbReference type="Pfam" id="PF00593"/>
    </source>
</evidence>
<evidence type="ECO:0000256" key="3">
    <source>
        <dbReference type="ARBA" id="ARBA00022452"/>
    </source>
</evidence>
<dbReference type="Pfam" id="PF07715">
    <property type="entry name" value="Plug"/>
    <property type="match status" value="1"/>
</dbReference>
<comment type="similarity">
    <text evidence="11 12">Belongs to the TonB-dependent receptor family.</text>
</comment>
<keyword evidence="9 11" id="KW-0472">Membrane</keyword>
<dbReference type="SUPFAM" id="SSF56935">
    <property type="entry name" value="Porins"/>
    <property type="match status" value="1"/>
</dbReference>
<evidence type="ECO:0000256" key="12">
    <source>
        <dbReference type="RuleBase" id="RU003357"/>
    </source>
</evidence>
<evidence type="ECO:0000256" key="10">
    <source>
        <dbReference type="ARBA" id="ARBA00023237"/>
    </source>
</evidence>
<evidence type="ECO:0000256" key="5">
    <source>
        <dbReference type="ARBA" id="ARBA00022692"/>
    </source>
</evidence>
<keyword evidence="8 12" id="KW-0798">TonB box</keyword>
<feature type="domain" description="TonB-dependent receptor plug" evidence="16">
    <location>
        <begin position="123"/>
        <end position="232"/>
    </location>
</feature>
<dbReference type="EMBL" id="CAADFE010000051">
    <property type="protein sequence ID" value="VFJ73482.1"/>
    <property type="molecule type" value="Genomic_DNA"/>
</dbReference>
<dbReference type="AlphaFoldDB" id="A0A450TWN6"/>
<keyword evidence="5 11" id="KW-0812">Transmembrane</keyword>
<evidence type="ECO:0000256" key="2">
    <source>
        <dbReference type="ARBA" id="ARBA00022448"/>
    </source>
</evidence>